<evidence type="ECO:0000259" key="1">
    <source>
        <dbReference type="Pfam" id="PF12705"/>
    </source>
</evidence>
<dbReference type="InterPro" id="IPR038726">
    <property type="entry name" value="PDDEXK_AddAB-type"/>
</dbReference>
<dbReference type="Pfam" id="PF12705">
    <property type="entry name" value="PDDEXK_1"/>
    <property type="match status" value="1"/>
</dbReference>
<dbReference type="InterPro" id="IPR027417">
    <property type="entry name" value="P-loop_NTPase"/>
</dbReference>
<protein>
    <submittedName>
        <fullName evidence="2">PD-(D/E)XK nuclease family protein</fullName>
    </submittedName>
</protein>
<keyword evidence="3" id="KW-1185">Reference proteome</keyword>
<dbReference type="Proteomes" id="UP000278983">
    <property type="component" value="Unassembled WGS sequence"/>
</dbReference>
<name>A0A432LJI3_9BACT</name>
<reference evidence="2 3" key="1">
    <citation type="submission" date="2018-12" db="EMBL/GenBank/DDBJ databases">
        <title>Genome sequencing of Prevotella sp. KCOM 3155 (= JS262).</title>
        <authorList>
            <person name="Kook J.-K."/>
            <person name="Park S.-N."/>
            <person name="Lim Y.K."/>
        </authorList>
    </citation>
    <scope>NUCLEOTIDE SEQUENCE [LARGE SCALE GENOMIC DNA]</scope>
    <source>
        <strain evidence="2 3">KCOM 3155</strain>
    </source>
</reference>
<sequence length="966" mass="111452">MTSFLEHIAEDIIAKHGTDLSDITIVFPNKRASLFLNEALALKAGKPMWSPQYVTISELFRSQTETVVADPIKLVCELFKVYSVYHGSAELTLDKFYGWGQLMIADFDDIDKNMADADAVFSNVTAFHELESKMEFTPEQKKAIERFFNIVLDNENSELKENFIKAWNSLAEIYHKFNETLANEGLAYEGALYRKVIEDGKLRLNSGKYIFVGFNVVQEVEIRLFSMLHEEGRALFYWDYDEYFMHEHNTVANEAGKYISRLREKFANQLAPNRTDIFDTMKEKKEIKYICAQTENIQARYISQWLNDNNRMLHGRRTAIVMCDETLLRTIIHCLPSEIPAVNVTTGYPLSQAPITTLITNFLALHSEGYAEDGHVFRLHFINSVLSHPYSRYISEKALLLRAELNKHHRYFPKSEELMLDEHLSLLFAPVDMASENYNRQITKRMADIVKHIAMHFPKENVQENGFAVESLFRTYTLLTRIENLITAGDLIVGFETLRRLIMQIIGTTSIPFHGEPVEGVQIMGVLETRNLDFDHVLILSCNEGNMPKGVSDSSFIPHSIRYGHGLTTIENKVSVYAYYFNSIIQRCKDVTIVYNNSTEGGQTGEMSRFMVQMMVEKPNTWNISKHVLSAGQNTRASIPTDIPKDKKVATVLENIDYLSPTAINNYLYCQLRFFYRYVARLKENNESDDDTIDNRIFGLIFHDATEILYNKAGESIITRSTLQALLKDKAGIYRAIDEAFKKELFKVNGNYDFKPNYNGIQLINREVIRQYVEMLIRLDIKLAPFIIIGLEYDVFEDITIQTNNGERTIKVGGRIDRIDKVTDPESGQEIIRVVDYKTSSREITSPLADVEAVFYPQAKRDRHRDYYFQSMLYAMLISRQQKGNRKPVSPALLFIQHSYADDTNPILFFKPGKEKEYINDIASMENSFMENTKRIMAEIFDTTTTFKPTKVSERCNLCPYKKLCW</sequence>
<dbReference type="SUPFAM" id="SSF52540">
    <property type="entry name" value="P-loop containing nucleoside triphosphate hydrolases"/>
    <property type="match status" value="1"/>
</dbReference>
<gene>
    <name evidence="2" type="ORF">EHV08_03455</name>
</gene>
<accession>A0A432LJI3</accession>
<comment type="caution">
    <text evidence="2">The sequence shown here is derived from an EMBL/GenBank/DDBJ whole genome shotgun (WGS) entry which is preliminary data.</text>
</comment>
<dbReference type="RefSeq" id="WP_126678007.1">
    <property type="nucleotide sequence ID" value="NZ_RYYU01000001.1"/>
</dbReference>
<dbReference type="OrthoDB" id="9762792at2"/>
<dbReference type="Gene3D" id="3.90.320.10">
    <property type="match status" value="1"/>
</dbReference>
<dbReference type="AlphaFoldDB" id="A0A432LJI3"/>
<dbReference type="InterPro" id="IPR011604">
    <property type="entry name" value="PDDEXK-like_dom_sf"/>
</dbReference>
<proteinExistence type="predicted"/>
<organism evidence="2 3">
    <name type="scientific">Prevotella koreensis</name>
    <dbReference type="NCBI Taxonomy" id="2490854"/>
    <lineage>
        <taxon>Bacteria</taxon>
        <taxon>Pseudomonadati</taxon>
        <taxon>Bacteroidota</taxon>
        <taxon>Bacteroidia</taxon>
        <taxon>Bacteroidales</taxon>
        <taxon>Prevotellaceae</taxon>
        <taxon>Prevotella</taxon>
    </lineage>
</organism>
<dbReference type="EMBL" id="RYYU01000001">
    <property type="protein sequence ID" value="RUL58917.1"/>
    <property type="molecule type" value="Genomic_DNA"/>
</dbReference>
<evidence type="ECO:0000313" key="2">
    <source>
        <dbReference type="EMBL" id="RUL58917.1"/>
    </source>
</evidence>
<evidence type="ECO:0000313" key="3">
    <source>
        <dbReference type="Proteomes" id="UP000278983"/>
    </source>
</evidence>
<feature type="domain" description="PD-(D/E)XK endonuclease-like" evidence="1">
    <location>
        <begin position="659"/>
        <end position="965"/>
    </location>
</feature>